<keyword evidence="3" id="KW-1185">Reference proteome</keyword>
<evidence type="ECO:0000313" key="3">
    <source>
        <dbReference type="Proteomes" id="UP000001542"/>
    </source>
</evidence>
<dbReference type="InParanoid" id="A2GE48"/>
<protein>
    <submittedName>
        <fullName evidence="2">Surface antigen BspA-like</fullName>
    </submittedName>
</protein>
<dbReference type="InterPro" id="IPR053139">
    <property type="entry name" value="Surface_bspA-like"/>
</dbReference>
<dbReference type="Gene3D" id="3.80.10.10">
    <property type="entry name" value="Ribonuclease Inhibitor"/>
    <property type="match status" value="3"/>
</dbReference>
<evidence type="ECO:0000256" key="1">
    <source>
        <dbReference type="SAM" id="Phobius"/>
    </source>
</evidence>
<dbReference type="EMBL" id="DS115297">
    <property type="protein sequence ID" value="EAX84570.1"/>
    <property type="molecule type" value="Genomic_DNA"/>
</dbReference>
<reference evidence="2" key="1">
    <citation type="submission" date="2006-10" db="EMBL/GenBank/DDBJ databases">
        <authorList>
            <person name="Amadeo P."/>
            <person name="Zhao Q."/>
            <person name="Wortman J."/>
            <person name="Fraser-Liggett C."/>
            <person name="Carlton J."/>
        </authorList>
    </citation>
    <scope>NUCLEOTIDE SEQUENCE</scope>
    <source>
        <strain evidence="2">G3</strain>
    </source>
</reference>
<dbReference type="VEuPathDB" id="TrichDB:TVAG_122120"/>
<dbReference type="STRING" id="5722.A2GE48"/>
<accession>A2GE48</accession>
<dbReference type="VEuPathDB" id="TrichDB:TVAGG3_0876810"/>
<dbReference type="KEGG" id="tva:4742203"/>
<sequence>MSGNLTRNVFMSQSSKLSSINLPDSIDFIGDYAFNGCFKITEISIPPKIYIIRVGTFSDMKSLKKVNLNHVKNISANGFSLCNQLNSINFGDKLQYICEHAFKDTLLNIDLDFPSSIISIGKFAFSKSSVKSLTFNSENMLIEESAFKDCQGLKIVKLPKNMKVLSNSTFESCKNLETVQFSKNLEIIHSRVFYHCEKLTKVELPESVTKIGDECFTMCSSITEFNLPKSLKYVGDKCFTNMTNLQFVNVISDVEIVDTAFIECHNLKEIKFNSPSISKIHLSYWTNNYTANLEKVSKYLELYAGPTFCRSCKIKHINISCDVREIKSGGKDYVKFEQFTYSGNIEIGGTMSDPSSIDCIVLNKDYKWKLFGQNLSKFKKCGSKTSTTLIIIIVAAILVAAIIIAVAIVCILRKRKTKGFSEIPSGI</sequence>
<dbReference type="eggNOG" id="ENOG502QQD8">
    <property type="taxonomic scope" value="Eukaryota"/>
</dbReference>
<proteinExistence type="predicted"/>
<dbReference type="SMR" id="A2GE48"/>
<dbReference type="InterPro" id="IPR032675">
    <property type="entry name" value="LRR_dom_sf"/>
</dbReference>
<dbReference type="InterPro" id="IPR026906">
    <property type="entry name" value="LRR_5"/>
</dbReference>
<keyword evidence="1" id="KW-0812">Transmembrane</keyword>
<gene>
    <name evidence="2" type="ORF">TVAG_122120</name>
</gene>
<dbReference type="Proteomes" id="UP000001542">
    <property type="component" value="Unassembled WGS sequence"/>
</dbReference>
<dbReference type="AlphaFoldDB" id="A2GE48"/>
<keyword evidence="1" id="KW-0472">Membrane</keyword>
<dbReference type="Pfam" id="PF13306">
    <property type="entry name" value="LRR_5"/>
    <property type="match status" value="2"/>
</dbReference>
<dbReference type="SUPFAM" id="SSF52058">
    <property type="entry name" value="L domain-like"/>
    <property type="match status" value="1"/>
</dbReference>
<reference evidence="2" key="2">
    <citation type="journal article" date="2007" name="Science">
        <title>Draft genome sequence of the sexually transmitted pathogen Trichomonas vaginalis.</title>
        <authorList>
            <person name="Carlton J.M."/>
            <person name="Hirt R.P."/>
            <person name="Silva J.C."/>
            <person name="Delcher A.L."/>
            <person name="Schatz M."/>
            <person name="Zhao Q."/>
            <person name="Wortman J.R."/>
            <person name="Bidwell S.L."/>
            <person name="Alsmark U.C.M."/>
            <person name="Besteiro S."/>
            <person name="Sicheritz-Ponten T."/>
            <person name="Noel C.J."/>
            <person name="Dacks J.B."/>
            <person name="Foster P.G."/>
            <person name="Simillion C."/>
            <person name="Van de Peer Y."/>
            <person name="Miranda-Saavedra D."/>
            <person name="Barton G.J."/>
            <person name="Westrop G.D."/>
            <person name="Mueller S."/>
            <person name="Dessi D."/>
            <person name="Fiori P.L."/>
            <person name="Ren Q."/>
            <person name="Paulsen I."/>
            <person name="Zhang H."/>
            <person name="Bastida-Corcuera F.D."/>
            <person name="Simoes-Barbosa A."/>
            <person name="Brown M.T."/>
            <person name="Hayes R.D."/>
            <person name="Mukherjee M."/>
            <person name="Okumura C.Y."/>
            <person name="Schneider R."/>
            <person name="Smith A.J."/>
            <person name="Vanacova S."/>
            <person name="Villalvazo M."/>
            <person name="Haas B.J."/>
            <person name="Pertea M."/>
            <person name="Feldblyum T.V."/>
            <person name="Utterback T.R."/>
            <person name="Shu C.L."/>
            <person name="Osoegawa K."/>
            <person name="de Jong P.J."/>
            <person name="Hrdy I."/>
            <person name="Horvathova L."/>
            <person name="Zubacova Z."/>
            <person name="Dolezal P."/>
            <person name="Malik S.B."/>
            <person name="Logsdon J.M. Jr."/>
            <person name="Henze K."/>
            <person name="Gupta A."/>
            <person name="Wang C.C."/>
            <person name="Dunne R.L."/>
            <person name="Upcroft J.A."/>
            <person name="Upcroft P."/>
            <person name="White O."/>
            <person name="Salzberg S.L."/>
            <person name="Tang P."/>
            <person name="Chiu C.-H."/>
            <person name="Lee Y.-S."/>
            <person name="Embley T.M."/>
            <person name="Coombs G.H."/>
            <person name="Mottram J.C."/>
            <person name="Tachezy J."/>
            <person name="Fraser-Liggett C.M."/>
            <person name="Johnson P.J."/>
        </authorList>
    </citation>
    <scope>NUCLEOTIDE SEQUENCE [LARGE SCALE GENOMIC DNA]</scope>
    <source>
        <strain evidence="2">G3</strain>
    </source>
</reference>
<dbReference type="RefSeq" id="XP_001297500.1">
    <property type="nucleotide sequence ID" value="XM_001297499.1"/>
</dbReference>
<feature type="transmembrane region" description="Helical" evidence="1">
    <location>
        <begin position="389"/>
        <end position="412"/>
    </location>
</feature>
<evidence type="ECO:0000313" key="2">
    <source>
        <dbReference type="EMBL" id="EAX84570.1"/>
    </source>
</evidence>
<dbReference type="PANTHER" id="PTHR45661">
    <property type="entry name" value="SURFACE ANTIGEN"/>
    <property type="match status" value="1"/>
</dbReference>
<name>A2GE48_TRIV3</name>
<organism evidence="2 3">
    <name type="scientific">Trichomonas vaginalis (strain ATCC PRA-98 / G3)</name>
    <dbReference type="NCBI Taxonomy" id="412133"/>
    <lineage>
        <taxon>Eukaryota</taxon>
        <taxon>Metamonada</taxon>
        <taxon>Parabasalia</taxon>
        <taxon>Trichomonadida</taxon>
        <taxon>Trichomonadidae</taxon>
        <taxon>Trichomonas</taxon>
    </lineage>
</organism>
<dbReference type="PANTHER" id="PTHR45661:SF3">
    <property type="entry name" value="IG-LIKE DOMAIN-CONTAINING PROTEIN"/>
    <property type="match status" value="1"/>
</dbReference>
<keyword evidence="1" id="KW-1133">Transmembrane helix</keyword>